<dbReference type="EMBL" id="AUWU02000003">
    <property type="protein sequence ID" value="KAH0575481.1"/>
    <property type="molecule type" value="Genomic_DNA"/>
</dbReference>
<dbReference type="PANTHER" id="PTHR11203">
    <property type="entry name" value="CLEAVAGE AND POLYADENYLATION SPECIFICITY FACTOR FAMILY MEMBER"/>
    <property type="match status" value="1"/>
</dbReference>
<name>V6LDH0_9EUKA</name>
<dbReference type="Proteomes" id="UP000018208">
    <property type="component" value="Unassembled WGS sequence"/>
</dbReference>
<feature type="domain" description="Metallo-beta-lactamase" evidence="1">
    <location>
        <begin position="13"/>
        <end position="189"/>
    </location>
</feature>
<keyword evidence="4" id="KW-1185">Reference proteome</keyword>
<dbReference type="Pfam" id="PF00753">
    <property type="entry name" value="Lactamase_B"/>
    <property type="match status" value="1"/>
</dbReference>
<dbReference type="GO" id="GO:0004521">
    <property type="term" value="F:RNA endonuclease activity"/>
    <property type="evidence" value="ECO:0007669"/>
    <property type="project" value="TreeGrafter"/>
</dbReference>
<proteinExistence type="predicted"/>
<evidence type="ECO:0000313" key="3">
    <source>
        <dbReference type="EMBL" id="KAH0575481.1"/>
    </source>
</evidence>
<dbReference type="SUPFAM" id="SSF56281">
    <property type="entry name" value="Metallo-hydrolase/oxidoreductase"/>
    <property type="match status" value="1"/>
</dbReference>
<evidence type="ECO:0000313" key="4">
    <source>
        <dbReference type="Proteomes" id="UP000018208"/>
    </source>
</evidence>
<gene>
    <name evidence="2" type="ORF">SS50377_18797</name>
    <name evidence="3" type="ORF">SS50377_23114</name>
</gene>
<sequence>MKIQTLGTYPLAQKTSYLLTFDKVQIILDAGGTEQNGTLRLPQQILQSLPLYIIITHCHTDHTASLPFLVEKLAPITIFSSILTKQMIAERGTSKQLKALSDQIQTIPFNIEYQLDEIISFLLTPAAHAPGAACVTIYQKNIPTFTFTGDFEVPRRLVLKKDMPPHTKSLMFDSTFCAFLRCPSVFRSILATSTAFSNLPSLHPQSAEGVSQETSARLNLFIRKLNSQRTIQVDSVHALPVNMIVRKGNEYTNFGDILSGVDSMQSFRQQAVVSVPTSIHSGSTAAQFAILCGVPSFMMIYDFCFYGDCFRLGSGLIKAYQIGSKIIQSQMRHFQMWCDQHLDYRDILCLIDCCMPKVVYFQHALRINEVNDSAWLVGQLLPFLTVLVFNKEEFSQNKALNYKNIIHREKFSVSLFVILDMFESYGIIMDKINENLFQCGKIFLYTQDKFSILSYTSDMEIQKIVSSLKQL</sequence>
<dbReference type="InterPro" id="IPR050698">
    <property type="entry name" value="MBL"/>
</dbReference>
<dbReference type="Gene3D" id="3.60.15.10">
    <property type="entry name" value="Ribonuclease Z/Hydroxyacylglutathione hydrolase-like"/>
    <property type="match status" value="1"/>
</dbReference>
<evidence type="ECO:0000313" key="2">
    <source>
        <dbReference type="EMBL" id="EST41711.1"/>
    </source>
</evidence>
<dbReference type="InterPro" id="IPR036866">
    <property type="entry name" value="RibonucZ/Hydroxyglut_hydro"/>
</dbReference>
<evidence type="ECO:0000259" key="1">
    <source>
        <dbReference type="SMART" id="SM00849"/>
    </source>
</evidence>
<dbReference type="AlphaFoldDB" id="V6LDH0"/>
<dbReference type="InterPro" id="IPR001279">
    <property type="entry name" value="Metallo-B-lactamas"/>
</dbReference>
<protein>
    <submittedName>
        <fullName evidence="2">Metallo-beta lactamase family protein</fullName>
    </submittedName>
</protein>
<dbReference type="GO" id="GO:0005634">
    <property type="term" value="C:nucleus"/>
    <property type="evidence" value="ECO:0007669"/>
    <property type="project" value="TreeGrafter"/>
</dbReference>
<accession>V6LDH0</accession>
<organism evidence="2">
    <name type="scientific">Spironucleus salmonicida</name>
    <dbReference type="NCBI Taxonomy" id="348837"/>
    <lineage>
        <taxon>Eukaryota</taxon>
        <taxon>Metamonada</taxon>
        <taxon>Diplomonadida</taxon>
        <taxon>Hexamitidae</taxon>
        <taxon>Hexamitinae</taxon>
        <taxon>Spironucleus</taxon>
    </lineage>
</organism>
<dbReference type="GO" id="GO:0016180">
    <property type="term" value="P:snRNA processing"/>
    <property type="evidence" value="ECO:0007669"/>
    <property type="project" value="TreeGrafter"/>
</dbReference>
<dbReference type="VEuPathDB" id="GiardiaDB:SS50377_23114"/>
<dbReference type="SMART" id="SM00849">
    <property type="entry name" value="Lactamase_B"/>
    <property type="match status" value="1"/>
</dbReference>
<reference evidence="2 3" key="1">
    <citation type="journal article" date="2014" name="PLoS Genet.">
        <title>The Genome of Spironucleus salmonicida Highlights a Fish Pathogen Adapted to Fluctuating Environments.</title>
        <authorList>
            <person name="Xu F."/>
            <person name="Jerlstrom-Hultqvist J."/>
            <person name="Einarsson E."/>
            <person name="Astvaldsson A."/>
            <person name="Svard S.G."/>
            <person name="Andersson J.O."/>
        </authorList>
    </citation>
    <scope>NUCLEOTIDE SEQUENCE</scope>
    <source>
        <strain evidence="3">ATCC 50377</strain>
    </source>
</reference>
<reference evidence="3" key="2">
    <citation type="submission" date="2020-12" db="EMBL/GenBank/DDBJ databases">
        <title>New Spironucleus salmonicida genome in near-complete chromosomes.</title>
        <authorList>
            <person name="Xu F."/>
            <person name="Kurt Z."/>
            <person name="Jimenez-Gonzalez A."/>
            <person name="Astvaldsson A."/>
            <person name="Andersson J.O."/>
            <person name="Svard S.G."/>
        </authorList>
    </citation>
    <scope>NUCLEOTIDE SEQUENCE</scope>
    <source>
        <strain evidence="3">ATCC 50377</strain>
    </source>
</reference>
<dbReference type="EMBL" id="KI546168">
    <property type="protein sequence ID" value="EST41711.1"/>
    <property type="molecule type" value="Genomic_DNA"/>
</dbReference>
<dbReference type="PANTHER" id="PTHR11203:SF37">
    <property type="entry name" value="INTEGRATOR COMPLEX SUBUNIT 11"/>
    <property type="match status" value="1"/>
</dbReference>